<proteinExistence type="predicted"/>
<dbReference type="OrthoDB" id="4551029at2"/>
<gene>
    <name evidence="1" type="ORF">J116_027420</name>
</gene>
<evidence type="ECO:0000313" key="1">
    <source>
        <dbReference type="EMBL" id="OEJ98416.1"/>
    </source>
</evidence>
<sequence>MPGPDYVDVFTLTVAGARDTPPERWARTAFEEVAGRGGQFIWRGLLGLRLQRRPSPGHVAGWRIGGLGEDWVRLEAESWMLTGNLVLHLTDGEATLVTALRYDRPFARAVWPPLAAVHRRLAPGLLRDTYAAL</sequence>
<evidence type="ECO:0008006" key="3">
    <source>
        <dbReference type="Google" id="ProtNLM"/>
    </source>
</evidence>
<accession>A0A1D3E1F7</accession>
<dbReference type="STRING" id="1306406.J116_027420"/>
<name>A0A1D3E1F7_9ACTN</name>
<dbReference type="AlphaFoldDB" id="A0A1D3E1F7"/>
<comment type="caution">
    <text evidence="1">The sequence shown here is derived from an EMBL/GenBank/DDBJ whole genome shotgun (WGS) entry which is preliminary data.</text>
</comment>
<protein>
    <recommendedName>
        <fullName evidence="3">DUF2867 domain-containing protein</fullName>
    </recommendedName>
</protein>
<dbReference type="eggNOG" id="ENOG5032C8H">
    <property type="taxonomic scope" value="Bacteria"/>
</dbReference>
<dbReference type="Proteomes" id="UP000095329">
    <property type="component" value="Unassembled WGS sequence"/>
</dbReference>
<dbReference type="EMBL" id="ASHX02000001">
    <property type="protein sequence ID" value="OEJ98416.1"/>
    <property type="molecule type" value="Genomic_DNA"/>
</dbReference>
<keyword evidence="2" id="KW-1185">Reference proteome</keyword>
<organism evidence="1 2">
    <name type="scientific">Streptomyces thermolilacinus SPC6</name>
    <dbReference type="NCBI Taxonomy" id="1306406"/>
    <lineage>
        <taxon>Bacteria</taxon>
        <taxon>Bacillati</taxon>
        <taxon>Actinomycetota</taxon>
        <taxon>Actinomycetes</taxon>
        <taxon>Kitasatosporales</taxon>
        <taxon>Streptomycetaceae</taxon>
        <taxon>Streptomyces</taxon>
    </lineage>
</organism>
<evidence type="ECO:0000313" key="2">
    <source>
        <dbReference type="Proteomes" id="UP000095329"/>
    </source>
</evidence>
<reference evidence="1 2" key="1">
    <citation type="journal article" date="2013" name="Genome Announc.">
        <title>Genome Sequence of Streptomyces violaceusniger Strain SPC6, a Halotolerant Streptomycete That Exhibits Rapid Growth and Development.</title>
        <authorList>
            <person name="Chen X."/>
            <person name="Zhang B."/>
            <person name="Zhang W."/>
            <person name="Wu X."/>
            <person name="Zhang M."/>
            <person name="Chen T."/>
            <person name="Liu G."/>
            <person name="Dyson P."/>
        </authorList>
    </citation>
    <scope>NUCLEOTIDE SEQUENCE [LARGE SCALE GENOMIC DNA]</scope>
    <source>
        <strain evidence="1 2">SPC6</strain>
    </source>
</reference>